<feature type="domain" description="HNH nuclease" evidence="2">
    <location>
        <begin position="218"/>
        <end position="290"/>
    </location>
</feature>
<feature type="region of interest" description="Disordered" evidence="1">
    <location>
        <begin position="465"/>
        <end position="485"/>
    </location>
</feature>
<feature type="compositionally biased region" description="Basic and acidic residues" evidence="1">
    <location>
        <begin position="48"/>
        <end position="60"/>
    </location>
</feature>
<proteinExistence type="predicted"/>
<evidence type="ECO:0000259" key="2">
    <source>
        <dbReference type="Pfam" id="PF13391"/>
    </source>
</evidence>
<feature type="compositionally biased region" description="Basic and acidic residues" evidence="1">
    <location>
        <begin position="183"/>
        <end position="206"/>
    </location>
</feature>
<dbReference type="AlphaFoldDB" id="A0AAV9HHY5"/>
<organism evidence="3 4">
    <name type="scientific">Cladorrhinum samala</name>
    <dbReference type="NCBI Taxonomy" id="585594"/>
    <lineage>
        <taxon>Eukaryota</taxon>
        <taxon>Fungi</taxon>
        <taxon>Dikarya</taxon>
        <taxon>Ascomycota</taxon>
        <taxon>Pezizomycotina</taxon>
        <taxon>Sordariomycetes</taxon>
        <taxon>Sordariomycetidae</taxon>
        <taxon>Sordariales</taxon>
        <taxon>Podosporaceae</taxon>
        <taxon>Cladorrhinum</taxon>
    </lineage>
</organism>
<dbReference type="Proteomes" id="UP001321749">
    <property type="component" value="Unassembled WGS sequence"/>
</dbReference>
<reference evidence="3" key="1">
    <citation type="journal article" date="2023" name="Mol. Phylogenet. Evol.">
        <title>Genome-scale phylogeny and comparative genomics of the fungal order Sordariales.</title>
        <authorList>
            <person name="Hensen N."/>
            <person name="Bonometti L."/>
            <person name="Westerberg I."/>
            <person name="Brannstrom I.O."/>
            <person name="Guillou S."/>
            <person name="Cros-Aarteil S."/>
            <person name="Calhoun S."/>
            <person name="Haridas S."/>
            <person name="Kuo A."/>
            <person name="Mondo S."/>
            <person name="Pangilinan J."/>
            <person name="Riley R."/>
            <person name="LaButti K."/>
            <person name="Andreopoulos B."/>
            <person name="Lipzen A."/>
            <person name="Chen C."/>
            <person name="Yan M."/>
            <person name="Daum C."/>
            <person name="Ng V."/>
            <person name="Clum A."/>
            <person name="Steindorff A."/>
            <person name="Ohm R.A."/>
            <person name="Martin F."/>
            <person name="Silar P."/>
            <person name="Natvig D.O."/>
            <person name="Lalanne C."/>
            <person name="Gautier V."/>
            <person name="Ament-Velasquez S.L."/>
            <person name="Kruys A."/>
            <person name="Hutchinson M.I."/>
            <person name="Powell A.J."/>
            <person name="Barry K."/>
            <person name="Miller A.N."/>
            <person name="Grigoriev I.V."/>
            <person name="Debuchy R."/>
            <person name="Gladieux P."/>
            <person name="Hiltunen Thoren M."/>
            <person name="Johannesson H."/>
        </authorList>
    </citation>
    <scope>NUCLEOTIDE SEQUENCE</scope>
    <source>
        <strain evidence="3">PSN324</strain>
    </source>
</reference>
<feature type="region of interest" description="Disordered" evidence="1">
    <location>
        <begin position="183"/>
        <end position="207"/>
    </location>
</feature>
<protein>
    <recommendedName>
        <fullName evidence="2">HNH nuclease domain-containing protein</fullName>
    </recommendedName>
</protein>
<comment type="caution">
    <text evidence="3">The sequence shown here is derived from an EMBL/GenBank/DDBJ whole genome shotgun (WGS) entry which is preliminary data.</text>
</comment>
<sequence length="485" mass="55103">MTAKRLKTAEYEPQPIEVKFVFNRPIGWMPSRPAGLPRDGSDPSPTRRPADVRNVDDASLDHGAQPSASRFPTTDEELKEQFAVFIRREIVSLITNKSNELDDDEQTMSTVERVKILAAIRAVALDPSSRFFNLNLPNARRSLPLDKYFKLLLKSIFFQAANVIGIWVDKPVKTLDAMFLKEEAEGGEETSTKGKAADQGRADKAAQRRVPPWYQNCCCLTGTETVDAAHIIDVQAAKSMRDPLDFWGTLQLLWPLDDIQQLEIAGHEERNILPLQPTAHRLWDRHKFALRPIPHPTDPEHKVYLQVVWFDDRHAEIGLTGNNGQGSSSKETDLLDRRRKMEDSIGSGARYVLHGDVYELSTSDPENRPLPDVCFLEMRYAVQQLLACQQAAGALRAIFGGDPPEDPGTTRDEAFMPSDWDGMLREALELGILSTKKEEIWRRCILERAYVKGLQKVWKYRKWKADLKRGPEEEEEDEGTDEEEE</sequence>
<gene>
    <name evidence="3" type="ORF">QBC42DRAFT_230528</name>
</gene>
<evidence type="ECO:0000313" key="3">
    <source>
        <dbReference type="EMBL" id="KAK4459983.1"/>
    </source>
</evidence>
<evidence type="ECO:0000256" key="1">
    <source>
        <dbReference type="SAM" id="MobiDB-lite"/>
    </source>
</evidence>
<dbReference type="EMBL" id="MU865022">
    <property type="protein sequence ID" value="KAK4459983.1"/>
    <property type="molecule type" value="Genomic_DNA"/>
</dbReference>
<evidence type="ECO:0000313" key="4">
    <source>
        <dbReference type="Proteomes" id="UP001321749"/>
    </source>
</evidence>
<keyword evidence="4" id="KW-1185">Reference proteome</keyword>
<name>A0AAV9HHY5_9PEZI</name>
<dbReference type="InterPro" id="IPR003615">
    <property type="entry name" value="HNH_nuc"/>
</dbReference>
<feature type="compositionally biased region" description="Acidic residues" evidence="1">
    <location>
        <begin position="472"/>
        <end position="485"/>
    </location>
</feature>
<feature type="region of interest" description="Disordered" evidence="1">
    <location>
        <begin position="28"/>
        <end position="75"/>
    </location>
</feature>
<accession>A0AAV9HHY5</accession>
<dbReference type="Pfam" id="PF13391">
    <property type="entry name" value="HNH_2"/>
    <property type="match status" value="1"/>
</dbReference>
<reference evidence="3" key="2">
    <citation type="submission" date="2023-06" db="EMBL/GenBank/DDBJ databases">
        <authorList>
            <consortium name="Lawrence Berkeley National Laboratory"/>
            <person name="Mondo S.J."/>
            <person name="Hensen N."/>
            <person name="Bonometti L."/>
            <person name="Westerberg I."/>
            <person name="Brannstrom I.O."/>
            <person name="Guillou S."/>
            <person name="Cros-Aarteil S."/>
            <person name="Calhoun S."/>
            <person name="Haridas S."/>
            <person name="Kuo A."/>
            <person name="Pangilinan J."/>
            <person name="Riley R."/>
            <person name="Labutti K."/>
            <person name="Andreopoulos B."/>
            <person name="Lipzen A."/>
            <person name="Chen C."/>
            <person name="Yanf M."/>
            <person name="Daum C."/>
            <person name="Ng V."/>
            <person name="Clum A."/>
            <person name="Steindorff A."/>
            <person name="Ohm R."/>
            <person name="Martin F."/>
            <person name="Silar P."/>
            <person name="Natvig D."/>
            <person name="Lalanne C."/>
            <person name="Gautier V."/>
            <person name="Ament-Velasquez S.L."/>
            <person name="Kruys A."/>
            <person name="Hutchinson M.I."/>
            <person name="Powell A.J."/>
            <person name="Barry K."/>
            <person name="Miller A.N."/>
            <person name="Grigoriev I.V."/>
            <person name="Debuchy R."/>
            <person name="Gladieux P."/>
            <person name="Thoren M.H."/>
            <person name="Johannesson H."/>
        </authorList>
    </citation>
    <scope>NUCLEOTIDE SEQUENCE</scope>
    <source>
        <strain evidence="3">PSN324</strain>
    </source>
</reference>